<evidence type="ECO:0000256" key="1">
    <source>
        <dbReference type="ARBA" id="ARBA00004123"/>
    </source>
</evidence>
<accession>A0A507BYS5</accession>
<evidence type="ECO:0000256" key="5">
    <source>
        <dbReference type="ARBA" id="ARBA00023163"/>
    </source>
</evidence>
<dbReference type="RefSeq" id="XP_031022446.1">
    <property type="nucleotide sequence ID" value="XM_031171595.1"/>
</dbReference>
<evidence type="ECO:0000313" key="9">
    <source>
        <dbReference type="Proteomes" id="UP000319731"/>
    </source>
</evidence>
<dbReference type="STRING" id="1806994.A0A507BYS5"/>
<evidence type="ECO:0000256" key="2">
    <source>
        <dbReference type="ARBA" id="ARBA00006543"/>
    </source>
</evidence>
<sequence>MDWSFKNQAVLFAPENAFSRKRKRGKDTTPQSDSESKIIIFQPKTAATNFTPQHVSTLNTTTYHGSLDPDQAFWDERGKNVATLDSSGKFVLWGAPQYSNVWRALGAVDAGSRVMKFKWLRYEEDYISTSQSLARPVVRNSTTSKNKNNVEPIDLTSDDDGSGANGKHGQPNQEPFFVKGPLMGPRGPAAPSKPGRLDGFVVVTEDGKIILYFQDASNVVRFITATIPGMEKPPNKPSASDHDNLPTPDKLTHVDIYLAESDHMFLAIYGPGTSERCIWTYDVEVDIRTESMIIHPSAVISVASPFMSDGSSATSELATELPASSSSSVLSLHVLNPKTVIATFGRLASASSSSSYDSAMNAASVDTKPDDNVATTGQGAVCVWELVETDAPPGDDGGIFGQDRDAKIITWVLVASHGTLSSFPTALTTIQPWYAPPGIEISAVLAIGYSDGALELLDSKTLKKASLLEFRFGPLKSEADMPPPPPRKPATVKCESVIPNGRSVGSTSSVATLVDALRRPSVVIREDQFMNDMMDWSSAEEVKAEQQQDVDEIFQNLMESPEADAIADAKDIVSSLATTVFNEPSPAHTVTIDREPSIAVPPVKTPCRVVNADIILALSTSPNGVNVMAVRQDALSRKIKVDMVPMVTRDAPAARAHPEKVVNELTRQVTLSILNNKDGQDLIDLIHVLSKRLPLYDLPELVLERVYSVIGGVLRPLSPHIASIFPHNPESSEMNVENRVIGFQLSLYRSIPTRQCQYSNAFVMISLHHILRTFFQCCNDTWDSRNSLLKLVKERTCIDTQNIPITMRKDSLHYFLPLARWGVELVCVLLREFYMTVHIRRRKKEVFQTPGVSQTPGAAATPTLNPGVLSPQSASDEARRPWKGDFENQDLLTSRPTKLALLFHTPTRRLIKAILFAARIFKMQLGFNIATVKNQYQSAHASAPTAQRQKILEQLRNDANYLQRADLIFSRPRLKLEVALSLLFDIDDIISRPRDIATSNSLNPLDVLPPDTNLSEAERRAAYDSMLIRSIVPPSYATTLPLVRQKYDGHFIRLFSPIVAPPRPAPGQGVPPQPEDTMTNLSAALMLFATDQSWLELKPMPELDTVDDSNTRDVESFLVGQRQRFDVLSKTNFWFAKGIRQCNRCGHTSGCVTESASTATSSSVSSNNSSGGETASDVKSSPLSLIPNPFKGRQVPWGDEFDAACICGGSWKQLASLNV</sequence>
<evidence type="ECO:0000256" key="4">
    <source>
        <dbReference type="ARBA" id="ARBA00023159"/>
    </source>
</evidence>
<feature type="region of interest" description="Disordered" evidence="7">
    <location>
        <begin position="133"/>
        <end position="195"/>
    </location>
</feature>
<keyword evidence="5" id="KW-0804">Transcription</keyword>
<dbReference type="GO" id="GO:0016592">
    <property type="term" value="C:mediator complex"/>
    <property type="evidence" value="ECO:0007669"/>
    <property type="project" value="TreeGrafter"/>
</dbReference>
<reference evidence="8 9" key="1">
    <citation type="journal article" date="2019" name="Sci. Rep.">
        <title>Comparative genomics of chytrid fungi reveal insights into the obligate biotrophic and pathogenic lifestyle of Synchytrium endobioticum.</title>
        <authorList>
            <person name="van de Vossenberg B.T.L.H."/>
            <person name="Warris S."/>
            <person name="Nguyen H.D.T."/>
            <person name="van Gent-Pelzer M.P.E."/>
            <person name="Joly D.L."/>
            <person name="van de Geest H.C."/>
            <person name="Bonants P.J.M."/>
            <person name="Smith D.S."/>
            <person name="Levesque C.A."/>
            <person name="van der Lee T.A.J."/>
        </authorList>
    </citation>
    <scope>NUCLEOTIDE SEQUENCE [LARGE SCALE GENOMIC DNA]</scope>
    <source>
        <strain evidence="8 9">JEL517</strain>
    </source>
</reference>
<dbReference type="EMBL" id="QEAO01000054">
    <property type="protein sequence ID" value="TPX30886.1"/>
    <property type="molecule type" value="Genomic_DNA"/>
</dbReference>
<dbReference type="OrthoDB" id="2163215at2759"/>
<protein>
    <recommendedName>
        <fullName evidence="10">Mediator complex subunit 16</fullName>
    </recommendedName>
</protein>
<dbReference type="Proteomes" id="UP000319731">
    <property type="component" value="Unassembled WGS sequence"/>
</dbReference>
<feature type="region of interest" description="Disordered" evidence="7">
    <location>
        <begin position="1157"/>
        <end position="1180"/>
    </location>
</feature>
<evidence type="ECO:0000313" key="8">
    <source>
        <dbReference type="EMBL" id="TPX30886.1"/>
    </source>
</evidence>
<evidence type="ECO:0000256" key="7">
    <source>
        <dbReference type="SAM" id="MobiDB-lite"/>
    </source>
</evidence>
<feature type="compositionally biased region" description="Low complexity" evidence="7">
    <location>
        <begin position="1157"/>
        <end position="1174"/>
    </location>
</feature>
<comment type="similarity">
    <text evidence="2">Belongs to the Mediator complex subunit 16 family.</text>
</comment>
<comment type="subcellular location">
    <subcellularLocation>
        <location evidence="1">Nucleus</location>
    </subcellularLocation>
</comment>
<keyword evidence="9" id="KW-1185">Reference proteome</keyword>
<name>A0A507BYS5_9FUNG</name>
<proteinExistence type="inferred from homology"/>
<keyword evidence="4" id="KW-0010">Activator</keyword>
<dbReference type="InterPro" id="IPR048338">
    <property type="entry name" value="Mediator_Med16"/>
</dbReference>
<evidence type="ECO:0008006" key="10">
    <source>
        <dbReference type="Google" id="ProtNLM"/>
    </source>
</evidence>
<feature type="compositionally biased region" description="Polar residues" evidence="7">
    <location>
        <begin position="133"/>
        <end position="149"/>
    </location>
</feature>
<keyword evidence="6" id="KW-0539">Nucleus</keyword>
<dbReference type="PANTHER" id="PTHR13224">
    <property type="entry name" value="THYROID HORMONE RECEPTOR-ASSOCIATED PROTEIN-RELATED"/>
    <property type="match status" value="1"/>
</dbReference>
<dbReference type="GO" id="GO:0045893">
    <property type="term" value="P:positive regulation of DNA-templated transcription"/>
    <property type="evidence" value="ECO:0007669"/>
    <property type="project" value="TreeGrafter"/>
</dbReference>
<evidence type="ECO:0000256" key="6">
    <source>
        <dbReference type="ARBA" id="ARBA00023242"/>
    </source>
</evidence>
<evidence type="ECO:0000256" key="3">
    <source>
        <dbReference type="ARBA" id="ARBA00023015"/>
    </source>
</evidence>
<comment type="caution">
    <text evidence="8">The sequence shown here is derived from an EMBL/GenBank/DDBJ whole genome shotgun (WGS) entry which is preliminary data.</text>
</comment>
<dbReference type="GeneID" id="42006892"/>
<organism evidence="8 9">
    <name type="scientific">Synchytrium microbalum</name>
    <dbReference type="NCBI Taxonomy" id="1806994"/>
    <lineage>
        <taxon>Eukaryota</taxon>
        <taxon>Fungi</taxon>
        <taxon>Fungi incertae sedis</taxon>
        <taxon>Chytridiomycota</taxon>
        <taxon>Chytridiomycota incertae sedis</taxon>
        <taxon>Chytridiomycetes</taxon>
        <taxon>Synchytriales</taxon>
        <taxon>Synchytriaceae</taxon>
        <taxon>Synchytrium</taxon>
    </lineage>
</organism>
<dbReference type="PANTHER" id="PTHR13224:SF6">
    <property type="entry name" value="MEDIATOR OF RNA POLYMERASE II TRANSCRIPTION SUBUNIT 16"/>
    <property type="match status" value="1"/>
</dbReference>
<dbReference type="AlphaFoldDB" id="A0A507BYS5"/>
<keyword evidence="3" id="KW-0805">Transcription regulation</keyword>
<gene>
    <name evidence="8" type="ORF">SmJEL517_g05669</name>
</gene>
<feature type="region of interest" description="Disordered" evidence="7">
    <location>
        <begin position="850"/>
        <end position="880"/>
    </location>
</feature>